<keyword evidence="3" id="KW-1185">Reference proteome</keyword>
<dbReference type="GO" id="GO:0047617">
    <property type="term" value="F:fatty acyl-CoA hydrolase activity"/>
    <property type="evidence" value="ECO:0007669"/>
    <property type="project" value="TreeGrafter"/>
</dbReference>
<evidence type="ECO:0000313" key="2">
    <source>
        <dbReference type="EMBL" id="MBA6157356.1"/>
    </source>
</evidence>
<reference evidence="2 3" key="1">
    <citation type="submission" date="2020-07" db="EMBL/GenBank/DDBJ databases">
        <title>Bacterium isolated from marine sediment.</title>
        <authorList>
            <person name="Shang D."/>
            <person name="Du Z.-J."/>
        </authorList>
    </citation>
    <scope>NUCLEOTIDE SEQUENCE [LARGE SCALE GENOMIC DNA]</scope>
    <source>
        <strain evidence="2 3">S7007</strain>
    </source>
</reference>
<comment type="caution">
    <text evidence="2">The sequence shown here is derived from an EMBL/GenBank/DDBJ whole genome shotgun (WGS) entry which is preliminary data.</text>
</comment>
<accession>A0A839ASA4</accession>
<dbReference type="GO" id="GO:0006631">
    <property type="term" value="P:fatty acid metabolic process"/>
    <property type="evidence" value="ECO:0007669"/>
    <property type="project" value="TreeGrafter"/>
</dbReference>
<dbReference type="SUPFAM" id="SSF53474">
    <property type="entry name" value="alpha/beta-Hydrolases"/>
    <property type="match status" value="1"/>
</dbReference>
<dbReference type="Gene3D" id="3.40.50.1820">
    <property type="entry name" value="alpha/beta hydrolase"/>
    <property type="match status" value="1"/>
</dbReference>
<dbReference type="GO" id="GO:0006637">
    <property type="term" value="P:acyl-CoA metabolic process"/>
    <property type="evidence" value="ECO:0007669"/>
    <property type="project" value="TreeGrafter"/>
</dbReference>
<dbReference type="InterPro" id="IPR029058">
    <property type="entry name" value="AB_hydrolase_fold"/>
</dbReference>
<protein>
    <submittedName>
        <fullName evidence="2">Acetylxylan esterase</fullName>
    </submittedName>
</protein>
<proteinExistence type="predicted"/>
<gene>
    <name evidence="2" type="ORF">H3Z83_12635</name>
</gene>
<sequence length="198" mass="22209">MENTPKYLDRISLNAIHDSIINIANNNPKINNTKIAVIGGSKGGELVLNLASHYNDIDAVIAIVPSHANFPSTTVNASTSSWSLKDKELPFIPMPWKAVPSVLKREMSNAYKIMLENKVAEDKASIAVEKINGNLLLISATQDELWPSTLMSNKIINRLKVNNFNNYYEHIPIEGGHTEPLKHFDKVFQFLEEHFKTN</sequence>
<dbReference type="EMBL" id="JACGLS010000008">
    <property type="protein sequence ID" value="MBA6157356.1"/>
    <property type="molecule type" value="Genomic_DNA"/>
</dbReference>
<dbReference type="AlphaFoldDB" id="A0A839ASA4"/>
<name>A0A839ASA4_9FLAO</name>
<evidence type="ECO:0000259" key="1">
    <source>
        <dbReference type="Pfam" id="PF08840"/>
    </source>
</evidence>
<organism evidence="2 3">
    <name type="scientific">Tenacibaculum pelagium</name>
    <dbReference type="NCBI Taxonomy" id="2759527"/>
    <lineage>
        <taxon>Bacteria</taxon>
        <taxon>Pseudomonadati</taxon>
        <taxon>Bacteroidota</taxon>
        <taxon>Flavobacteriia</taxon>
        <taxon>Flavobacteriales</taxon>
        <taxon>Flavobacteriaceae</taxon>
        <taxon>Tenacibaculum</taxon>
    </lineage>
</organism>
<dbReference type="PANTHER" id="PTHR10824:SF4">
    <property type="entry name" value="ACYL-COENZYME A THIOESTERASE 1-LIKE"/>
    <property type="match status" value="1"/>
</dbReference>
<dbReference type="Pfam" id="PF08840">
    <property type="entry name" value="BAAT_C"/>
    <property type="match status" value="1"/>
</dbReference>
<dbReference type="PANTHER" id="PTHR10824">
    <property type="entry name" value="ACYL-COENZYME A THIOESTERASE-RELATED"/>
    <property type="match status" value="1"/>
</dbReference>
<evidence type="ECO:0000313" key="3">
    <source>
        <dbReference type="Proteomes" id="UP000563906"/>
    </source>
</evidence>
<dbReference type="InterPro" id="IPR014940">
    <property type="entry name" value="BAAT_C"/>
</dbReference>
<dbReference type="Proteomes" id="UP000563906">
    <property type="component" value="Unassembled WGS sequence"/>
</dbReference>
<feature type="domain" description="BAAT/Acyl-CoA thioester hydrolase C-terminal" evidence="1">
    <location>
        <begin position="21"/>
        <end position="177"/>
    </location>
</feature>